<evidence type="ECO:0000313" key="4">
    <source>
        <dbReference type="Proteomes" id="UP000229897"/>
    </source>
</evidence>
<protein>
    <recommendedName>
        <fullName evidence="2">Alanine racemase N-terminal domain-containing protein</fullName>
    </recommendedName>
</protein>
<feature type="chain" id="PRO_5013924695" description="Alanine racemase N-terminal domain-containing protein" evidence="1">
    <location>
        <begin position="28"/>
        <end position="425"/>
    </location>
</feature>
<dbReference type="GO" id="GO:0008721">
    <property type="term" value="F:D-serine ammonia-lyase activity"/>
    <property type="evidence" value="ECO:0007669"/>
    <property type="project" value="TreeGrafter"/>
</dbReference>
<dbReference type="GO" id="GO:0036088">
    <property type="term" value="P:D-serine catabolic process"/>
    <property type="evidence" value="ECO:0007669"/>
    <property type="project" value="TreeGrafter"/>
</dbReference>
<dbReference type="Gene3D" id="3.20.20.10">
    <property type="entry name" value="Alanine racemase"/>
    <property type="match status" value="1"/>
</dbReference>
<evidence type="ECO:0000259" key="2">
    <source>
        <dbReference type="Pfam" id="PF01168"/>
    </source>
</evidence>
<dbReference type="PANTHER" id="PTHR28004">
    <property type="entry name" value="ZGC:162816-RELATED"/>
    <property type="match status" value="1"/>
</dbReference>
<organism evidence="3 4">
    <name type="scientific">Massilia violaceinigra</name>
    <dbReference type="NCBI Taxonomy" id="2045208"/>
    <lineage>
        <taxon>Bacteria</taxon>
        <taxon>Pseudomonadati</taxon>
        <taxon>Pseudomonadota</taxon>
        <taxon>Betaproteobacteria</taxon>
        <taxon>Burkholderiales</taxon>
        <taxon>Oxalobacteraceae</taxon>
        <taxon>Telluria group</taxon>
        <taxon>Massilia</taxon>
    </lineage>
</organism>
<proteinExistence type="predicted"/>
<dbReference type="InterPro" id="IPR029066">
    <property type="entry name" value="PLP-binding_barrel"/>
</dbReference>
<dbReference type="Proteomes" id="UP000229897">
    <property type="component" value="Chromosome"/>
</dbReference>
<dbReference type="EMBL" id="CP024608">
    <property type="protein sequence ID" value="ATQ73988.1"/>
    <property type="molecule type" value="Genomic_DNA"/>
</dbReference>
<dbReference type="RefSeq" id="WP_099873976.1">
    <property type="nucleotide sequence ID" value="NZ_CP024608.1"/>
</dbReference>
<name>A0A2D2DG61_9BURK</name>
<feature type="signal peptide" evidence="1">
    <location>
        <begin position="1"/>
        <end position="27"/>
    </location>
</feature>
<keyword evidence="4" id="KW-1185">Reference proteome</keyword>
<dbReference type="KEGG" id="mass:CR152_05230"/>
<dbReference type="SUPFAM" id="SSF51419">
    <property type="entry name" value="PLP-binding barrel"/>
    <property type="match status" value="1"/>
</dbReference>
<dbReference type="PANTHER" id="PTHR28004:SF2">
    <property type="entry name" value="D-SERINE DEHYDRATASE"/>
    <property type="match status" value="1"/>
</dbReference>
<dbReference type="InterPro" id="IPR001608">
    <property type="entry name" value="Ala_racemase_N"/>
</dbReference>
<evidence type="ECO:0000256" key="1">
    <source>
        <dbReference type="SAM" id="SignalP"/>
    </source>
</evidence>
<reference evidence="3" key="1">
    <citation type="submission" date="2017-10" db="EMBL/GenBank/DDBJ databases">
        <title>Massilia psychrophilum sp. nov., a novel purple-pigmented bacterium isolated from Tianshan glacier, Xinjiang Municipality, China.</title>
        <authorList>
            <person name="Wang H."/>
        </authorList>
    </citation>
    <scope>NUCLEOTIDE SEQUENCE [LARGE SCALE GENOMIC DNA]</scope>
    <source>
        <strain evidence="3">B2</strain>
    </source>
</reference>
<dbReference type="AlphaFoldDB" id="A0A2D2DG61"/>
<feature type="domain" description="Alanine racemase N-terminal" evidence="2">
    <location>
        <begin position="54"/>
        <end position="289"/>
    </location>
</feature>
<gene>
    <name evidence="3" type="ORF">CR152_05230</name>
</gene>
<dbReference type="OrthoDB" id="339576at2"/>
<dbReference type="InterPro" id="IPR051466">
    <property type="entry name" value="D-amino_acid_metab_enzyme"/>
</dbReference>
<dbReference type="Pfam" id="PF01168">
    <property type="entry name" value="Ala_racemase_N"/>
    <property type="match status" value="1"/>
</dbReference>
<accession>A0A2D2DG61</accession>
<evidence type="ECO:0000313" key="3">
    <source>
        <dbReference type="EMBL" id="ATQ73988.1"/>
    </source>
</evidence>
<sequence>MRRRTALMAIAGLAGAGALALRPRAHGAPHDAYFAHMAGALRAAGIATPTMVLDRDRMLANAGQVMRNLGGRMDLRLVAKSLPCLPLLDDLIAAMRTQRLMVFNLAYLEQLAAQRPALDLLLGKPLPVAAAAQFYDRFKNGGFDPARQLQWLVDSPQRLAQYRDLARQRQLQLRVNVEIDVGLHRGGVASAAALQQMLDIVKSEPRLQWSGMMGYDAHISKLPDLPGVRAGSLSNALGIYRDYAAQAARALHGGAAPAGLTLNAGGSPTYRLHDGKGAANEVAIGSALVKPGDFDTELLGDLAPAAFIATPVLKAPARFDMPNGVEWIGAAARAWDVNQSRAWFIYGGNWLADPVSPAGMAPSGLYGTSSNQQVLLGSGAQQLHVDDVIFLRPRQSESVLQQFGDIVVMESGRITQRWPVLTPMP</sequence>
<keyword evidence="1" id="KW-0732">Signal</keyword>